<gene>
    <name evidence="4" type="primary">LOC113048415</name>
</gene>
<name>A0A6P6K1C5_CARAU</name>
<dbReference type="GeneID" id="113048415"/>
<evidence type="ECO:0000313" key="4">
    <source>
        <dbReference type="RefSeq" id="XP_026065996.1"/>
    </source>
</evidence>
<dbReference type="PANTHER" id="PTHR46888">
    <property type="entry name" value="ZINC KNUCKLE DOMAINCONTAINING PROTEIN-RELATED"/>
    <property type="match status" value="1"/>
</dbReference>
<dbReference type="Proteomes" id="UP000515129">
    <property type="component" value="Chromosome 29"/>
</dbReference>
<organism evidence="3 4">
    <name type="scientific">Carassius auratus</name>
    <name type="common">Goldfish</name>
    <dbReference type="NCBI Taxonomy" id="7957"/>
    <lineage>
        <taxon>Eukaryota</taxon>
        <taxon>Metazoa</taxon>
        <taxon>Chordata</taxon>
        <taxon>Craniata</taxon>
        <taxon>Vertebrata</taxon>
        <taxon>Euteleostomi</taxon>
        <taxon>Actinopterygii</taxon>
        <taxon>Neopterygii</taxon>
        <taxon>Teleostei</taxon>
        <taxon>Ostariophysi</taxon>
        <taxon>Cypriniformes</taxon>
        <taxon>Cyprinidae</taxon>
        <taxon>Cyprininae</taxon>
        <taxon>Carassius</taxon>
    </lineage>
</organism>
<evidence type="ECO:0000313" key="3">
    <source>
        <dbReference type="Proteomes" id="UP000515129"/>
    </source>
</evidence>
<dbReference type="InterPro" id="IPR038269">
    <property type="entry name" value="SCAN_sf"/>
</dbReference>
<dbReference type="Pfam" id="PF02023">
    <property type="entry name" value="SCAN"/>
    <property type="match status" value="1"/>
</dbReference>
<dbReference type="KEGG" id="caua:113048415"/>
<dbReference type="AlphaFoldDB" id="A0A6P6K1C5"/>
<feature type="domain" description="SCAN box" evidence="2">
    <location>
        <begin position="137"/>
        <end position="213"/>
    </location>
</feature>
<sequence>MEVQACTHTPPTPGPFSMNSCPGERQDGDLDSDWPISKRSAKESHHMDHDRGQSLIKEPRLEKLSDSDDIEHFLITFERIAAACCWPKADWAFRLIPLLTGKARAAYVLMDIDDSLDYDCVKSAILRKYDISSETYRQRFRSLEVESSESPNELYARLKELYGKWIRPKGKTIEEIGEIIILEQYLRMLSPELQVWIRERGPDTAAEAASLADVFVAARGRNQSWSWRGGRDSRKLHIFHPAQCNSSVSRCPLTLSSSSRKTSAWLRTSREQNMKLQAILMTLTLPKGIYSKKEFFIASLSRQTNLSCHNVSER</sequence>
<dbReference type="RefSeq" id="XP_026065996.1">
    <property type="nucleotide sequence ID" value="XM_026210211.1"/>
</dbReference>
<feature type="region of interest" description="Disordered" evidence="1">
    <location>
        <begin position="1"/>
        <end position="52"/>
    </location>
</feature>
<dbReference type="SMART" id="SM00431">
    <property type="entry name" value="SCAN"/>
    <property type="match status" value="1"/>
</dbReference>
<dbReference type="Gene3D" id="1.10.4020.10">
    <property type="entry name" value="DNA breaking-rejoining enzymes"/>
    <property type="match status" value="1"/>
</dbReference>
<reference evidence="4" key="1">
    <citation type="submission" date="2025-08" db="UniProtKB">
        <authorList>
            <consortium name="RefSeq"/>
        </authorList>
    </citation>
    <scope>IDENTIFICATION</scope>
    <source>
        <strain evidence="4">Wakin</strain>
        <tissue evidence="4">Muscle</tissue>
    </source>
</reference>
<dbReference type="InterPro" id="IPR003309">
    <property type="entry name" value="SCAN_dom"/>
</dbReference>
<feature type="compositionally biased region" description="Basic and acidic residues" evidence="1">
    <location>
        <begin position="40"/>
        <end position="52"/>
    </location>
</feature>
<dbReference type="PROSITE" id="PS50804">
    <property type="entry name" value="SCAN_BOX"/>
    <property type="match status" value="1"/>
</dbReference>
<dbReference type="PANTHER" id="PTHR46888:SF1">
    <property type="entry name" value="RIBONUCLEASE H"/>
    <property type="match status" value="1"/>
</dbReference>
<keyword evidence="3" id="KW-1185">Reference proteome</keyword>
<proteinExistence type="predicted"/>
<evidence type="ECO:0000256" key="1">
    <source>
        <dbReference type="SAM" id="MobiDB-lite"/>
    </source>
</evidence>
<evidence type="ECO:0000259" key="2">
    <source>
        <dbReference type="PROSITE" id="PS50804"/>
    </source>
</evidence>
<accession>A0A6P6K1C5</accession>
<protein>
    <submittedName>
        <fullName evidence="4">Zinc finger and SCAN domain-containing protein 20-like isoform X1</fullName>
    </submittedName>
</protein>
<dbReference type="SUPFAM" id="SSF47353">
    <property type="entry name" value="Retrovirus capsid dimerization domain-like"/>
    <property type="match status" value="1"/>
</dbReference>
<dbReference type="OrthoDB" id="6761011at2759"/>